<keyword evidence="3 11" id="KW-0237">DNA synthesis</keyword>
<evidence type="ECO:0000256" key="9">
    <source>
        <dbReference type="ARBA" id="ARBA00022840"/>
    </source>
</evidence>
<keyword evidence="4 11" id="KW-0808">Transferase</keyword>
<evidence type="ECO:0000256" key="6">
    <source>
        <dbReference type="ARBA" id="ARBA00022741"/>
    </source>
</evidence>
<dbReference type="SUPFAM" id="SSF52540">
    <property type="entry name" value="P-loop containing nucleoside triphosphate hydrolases"/>
    <property type="match status" value="1"/>
</dbReference>
<keyword evidence="15" id="KW-1185">Reference proteome</keyword>
<keyword evidence="5" id="KW-0479">Metal-binding</keyword>
<dbReference type="InterPro" id="IPR027417">
    <property type="entry name" value="P-loop_NTPase"/>
</dbReference>
<proteinExistence type="inferred from homology"/>
<dbReference type="GO" id="GO:0071897">
    <property type="term" value="P:DNA biosynthetic process"/>
    <property type="evidence" value="ECO:0007669"/>
    <property type="project" value="UniProtKB-KW"/>
</dbReference>
<evidence type="ECO:0000313" key="15">
    <source>
        <dbReference type="Proteomes" id="UP001485043"/>
    </source>
</evidence>
<gene>
    <name evidence="14" type="ORF">WJX84_002550</name>
</gene>
<name>A0AAW1TF45_9CHLO</name>
<keyword evidence="6 11" id="KW-0547">Nucleotide-binding</keyword>
<reference evidence="14 15" key="1">
    <citation type="journal article" date="2024" name="Nat. Commun.">
        <title>Phylogenomics reveals the evolutionary origins of lichenization in chlorophyte algae.</title>
        <authorList>
            <person name="Puginier C."/>
            <person name="Libourel C."/>
            <person name="Otte J."/>
            <person name="Skaloud P."/>
            <person name="Haon M."/>
            <person name="Grisel S."/>
            <person name="Petersen M."/>
            <person name="Berrin J.G."/>
            <person name="Delaux P.M."/>
            <person name="Dal Grande F."/>
            <person name="Keller J."/>
        </authorList>
    </citation>
    <scope>NUCLEOTIDE SEQUENCE [LARGE SCALE GENOMIC DNA]</scope>
    <source>
        <strain evidence="14 15">SAG 2523</strain>
    </source>
</reference>
<dbReference type="GO" id="GO:0005524">
    <property type="term" value="F:ATP binding"/>
    <property type="evidence" value="ECO:0007669"/>
    <property type="project" value="UniProtKB-KW"/>
</dbReference>
<comment type="catalytic activity">
    <reaction evidence="10 11">
        <text>thymidine + ATP = dTMP + ADP + H(+)</text>
        <dbReference type="Rhea" id="RHEA:19129"/>
        <dbReference type="ChEBI" id="CHEBI:15378"/>
        <dbReference type="ChEBI" id="CHEBI:17748"/>
        <dbReference type="ChEBI" id="CHEBI:30616"/>
        <dbReference type="ChEBI" id="CHEBI:63528"/>
        <dbReference type="ChEBI" id="CHEBI:456216"/>
        <dbReference type="EC" id="2.7.1.21"/>
    </reaction>
</comment>
<evidence type="ECO:0000256" key="5">
    <source>
        <dbReference type="ARBA" id="ARBA00022723"/>
    </source>
</evidence>
<evidence type="ECO:0000256" key="2">
    <source>
        <dbReference type="ARBA" id="ARBA00012118"/>
    </source>
</evidence>
<keyword evidence="9 11" id="KW-0067">ATP-binding</keyword>
<evidence type="ECO:0000256" key="3">
    <source>
        <dbReference type="ARBA" id="ARBA00022634"/>
    </source>
</evidence>
<dbReference type="Proteomes" id="UP001485043">
    <property type="component" value="Unassembled WGS sequence"/>
</dbReference>
<dbReference type="Gene3D" id="3.40.50.300">
    <property type="entry name" value="P-loop containing nucleotide triphosphate hydrolases"/>
    <property type="match status" value="1"/>
</dbReference>
<feature type="region of interest" description="Disordered" evidence="13">
    <location>
        <begin position="56"/>
        <end position="75"/>
    </location>
</feature>
<evidence type="ECO:0000256" key="4">
    <source>
        <dbReference type="ARBA" id="ARBA00022679"/>
    </source>
</evidence>
<comment type="caution">
    <text evidence="14">The sequence shown here is derived from an EMBL/GenBank/DDBJ whole genome shotgun (WGS) entry which is preliminary data.</text>
</comment>
<dbReference type="PANTHER" id="PTHR11441:SF0">
    <property type="entry name" value="THYMIDINE KINASE, CYTOSOLIC"/>
    <property type="match status" value="1"/>
</dbReference>
<dbReference type="EMBL" id="JALJOV010000041">
    <property type="protein sequence ID" value="KAK9868180.1"/>
    <property type="molecule type" value="Genomic_DNA"/>
</dbReference>
<dbReference type="AlphaFoldDB" id="A0AAW1TF45"/>
<evidence type="ECO:0000256" key="1">
    <source>
        <dbReference type="ARBA" id="ARBA00007587"/>
    </source>
</evidence>
<dbReference type="Pfam" id="PF00265">
    <property type="entry name" value="TK"/>
    <property type="match status" value="1"/>
</dbReference>
<protein>
    <recommendedName>
        <fullName evidence="2 11">Thymidine kinase</fullName>
        <ecNumber evidence="2 11">2.7.1.21</ecNumber>
    </recommendedName>
</protein>
<evidence type="ECO:0000256" key="13">
    <source>
        <dbReference type="SAM" id="MobiDB-lite"/>
    </source>
</evidence>
<comment type="similarity">
    <text evidence="1 12">Belongs to the thymidine kinase family.</text>
</comment>
<dbReference type="PROSITE" id="PS00603">
    <property type="entry name" value="TK_CELLULAR_TYPE"/>
    <property type="match status" value="1"/>
</dbReference>
<dbReference type="Gene3D" id="3.30.60.20">
    <property type="match status" value="1"/>
</dbReference>
<evidence type="ECO:0000256" key="12">
    <source>
        <dbReference type="RuleBase" id="RU004165"/>
    </source>
</evidence>
<dbReference type="InterPro" id="IPR020633">
    <property type="entry name" value="Thymidine_kinase_CS"/>
</dbReference>
<dbReference type="PANTHER" id="PTHR11441">
    <property type="entry name" value="THYMIDINE KINASE"/>
    <property type="match status" value="1"/>
</dbReference>
<evidence type="ECO:0000313" key="14">
    <source>
        <dbReference type="EMBL" id="KAK9868180.1"/>
    </source>
</evidence>
<dbReference type="InterPro" id="IPR001267">
    <property type="entry name" value="Thymidine_kinase"/>
</dbReference>
<dbReference type="GO" id="GO:0004797">
    <property type="term" value="F:thymidine kinase activity"/>
    <property type="evidence" value="ECO:0007669"/>
    <property type="project" value="UniProtKB-EC"/>
</dbReference>
<dbReference type="GO" id="GO:0046872">
    <property type="term" value="F:metal ion binding"/>
    <property type="evidence" value="ECO:0007669"/>
    <property type="project" value="UniProtKB-KW"/>
</dbReference>
<evidence type="ECO:0000256" key="8">
    <source>
        <dbReference type="ARBA" id="ARBA00022833"/>
    </source>
</evidence>
<organism evidence="14 15">
    <name type="scientific">Apatococcus fuscideae</name>
    <dbReference type="NCBI Taxonomy" id="2026836"/>
    <lineage>
        <taxon>Eukaryota</taxon>
        <taxon>Viridiplantae</taxon>
        <taxon>Chlorophyta</taxon>
        <taxon>core chlorophytes</taxon>
        <taxon>Trebouxiophyceae</taxon>
        <taxon>Chlorellales</taxon>
        <taxon>Chlorellaceae</taxon>
        <taxon>Apatococcus</taxon>
    </lineage>
</organism>
<dbReference type="GO" id="GO:0046104">
    <property type="term" value="P:thymidine metabolic process"/>
    <property type="evidence" value="ECO:0007669"/>
    <property type="project" value="TreeGrafter"/>
</dbReference>
<evidence type="ECO:0000256" key="10">
    <source>
        <dbReference type="ARBA" id="ARBA00048254"/>
    </source>
</evidence>
<accession>A0AAW1TF45</accession>
<sequence length="270" mass="29412">MQSQLVGCLRPQATIRTHLATDRHARLAFAHLNCLRSVWQGRSSSRAQPATLFCSAAGSSPSKAATAPTGSKGARSGQLDLIIGPMFAGKTSSLLRKVQQLEAQGLAVAVIKSAKDTRYHASRLTTHDGQSRECFAASSLADFKKHRSAEYDASEAIAIDEAQFFPDLLEFCLEAAEQDNKLVVIAGLDGDFRRKRFGQVLDLVPLVDSVTKLKANCAFCNQQALFSLRIAADQRQEVVGGADKYAPVCRHHFSEFERLRSEQYADAVVG</sequence>
<evidence type="ECO:0000256" key="7">
    <source>
        <dbReference type="ARBA" id="ARBA00022777"/>
    </source>
</evidence>
<dbReference type="EC" id="2.7.1.21" evidence="2 11"/>
<keyword evidence="8" id="KW-0862">Zinc</keyword>
<evidence type="ECO:0000256" key="11">
    <source>
        <dbReference type="RuleBase" id="RU000544"/>
    </source>
</evidence>
<keyword evidence="7 11" id="KW-0418">Kinase</keyword>
<dbReference type="FunFam" id="3.40.50.300:FF:000948">
    <property type="entry name" value="Thymidine kinase"/>
    <property type="match status" value="1"/>
</dbReference>
<dbReference type="SUPFAM" id="SSF57716">
    <property type="entry name" value="Glucocorticoid receptor-like (DNA-binding domain)"/>
    <property type="match status" value="1"/>
</dbReference>